<sequence>MERKKKTRRRRYKSNLPKKKRNIKRILIIVLVFAAVIWMMATAYQRYSQTRNTQLQNRIDAVQNGSSDSFTQVSPDIPLYVLLVGVDDKTPHQANFVALAAVNKEKKHIDFIMLPDNTKIEGRQEKGNQRLADIYSEGGLKLTQAVVEDIFHIPIPYYVVLTQDSFKKLINDNNGISIYVERDMYHEDQQGTTDIDLQQGYQHLDGEKALGYMRYVDQDGQLPRVQRQERFVKLFYTAMEKHFGVTNMFRMYRYWKNVDSNISAKEIAGLAYTFKDTPVSDITFYILPGEYSKIKGQRYWSYDPINVQKILGNSNNAIATDPNAVKNIDSK</sequence>
<dbReference type="PANTHER" id="PTHR33392">
    <property type="entry name" value="POLYISOPRENYL-TEICHOIC ACID--PEPTIDOGLYCAN TEICHOIC ACID TRANSFERASE TAGU"/>
    <property type="match status" value="1"/>
</dbReference>
<dbReference type="InterPro" id="IPR004474">
    <property type="entry name" value="LytR_CpsA_psr"/>
</dbReference>
<dbReference type="InterPro" id="IPR050922">
    <property type="entry name" value="LytR/CpsA/Psr_CW_biosynth"/>
</dbReference>
<evidence type="ECO:0000313" key="4">
    <source>
        <dbReference type="Proteomes" id="UP000199309"/>
    </source>
</evidence>
<feature type="domain" description="Cell envelope-related transcriptional attenuator" evidence="2">
    <location>
        <begin position="98"/>
        <end position="237"/>
    </location>
</feature>
<protein>
    <submittedName>
        <fullName evidence="3">Transcriptional attenuator, LytR family</fullName>
    </submittedName>
</protein>
<proteinExistence type="inferred from homology"/>
<reference evidence="3 4" key="1">
    <citation type="submission" date="2016-10" db="EMBL/GenBank/DDBJ databases">
        <authorList>
            <person name="de Groot N.N."/>
        </authorList>
    </citation>
    <scope>NUCLEOTIDE SEQUENCE [LARGE SCALE GENOMIC DNA]</scope>
    <source>
        <strain evidence="3 4">DSM 16981</strain>
    </source>
</reference>
<dbReference type="NCBIfam" id="TIGR00350">
    <property type="entry name" value="lytR_cpsA_psr"/>
    <property type="match status" value="1"/>
</dbReference>
<dbReference type="PANTHER" id="PTHR33392:SF6">
    <property type="entry name" value="POLYISOPRENYL-TEICHOIC ACID--PEPTIDOGLYCAN TEICHOIC ACID TRANSFERASE TAGU"/>
    <property type="match status" value="1"/>
</dbReference>
<dbReference type="RefSeq" id="WP_245675137.1">
    <property type="nucleotide sequence ID" value="NZ_FNHQ01000023.1"/>
</dbReference>
<dbReference type="Gene3D" id="3.40.630.190">
    <property type="entry name" value="LCP protein"/>
    <property type="match status" value="1"/>
</dbReference>
<name>A0A1G9YJB7_9FIRM</name>
<accession>A0A1G9YJB7</accession>
<dbReference type="EMBL" id="FNHQ01000023">
    <property type="protein sequence ID" value="SDN09032.1"/>
    <property type="molecule type" value="Genomic_DNA"/>
</dbReference>
<organism evidence="3 4">
    <name type="scientific">Megasphaera paucivorans</name>
    <dbReference type="NCBI Taxonomy" id="349095"/>
    <lineage>
        <taxon>Bacteria</taxon>
        <taxon>Bacillati</taxon>
        <taxon>Bacillota</taxon>
        <taxon>Negativicutes</taxon>
        <taxon>Veillonellales</taxon>
        <taxon>Veillonellaceae</taxon>
        <taxon>Megasphaera</taxon>
    </lineage>
</organism>
<evidence type="ECO:0000256" key="1">
    <source>
        <dbReference type="ARBA" id="ARBA00006068"/>
    </source>
</evidence>
<dbReference type="STRING" id="349095.SAMN05660299_02092"/>
<gene>
    <name evidence="3" type="ORF">SAMN05660299_02092</name>
</gene>
<keyword evidence="4" id="KW-1185">Reference proteome</keyword>
<dbReference type="AlphaFoldDB" id="A0A1G9YJB7"/>
<comment type="similarity">
    <text evidence="1">Belongs to the LytR/CpsA/Psr (LCP) family.</text>
</comment>
<dbReference type="Pfam" id="PF03816">
    <property type="entry name" value="LytR_cpsA_psr"/>
    <property type="match status" value="1"/>
</dbReference>
<evidence type="ECO:0000259" key="2">
    <source>
        <dbReference type="Pfam" id="PF03816"/>
    </source>
</evidence>
<evidence type="ECO:0000313" key="3">
    <source>
        <dbReference type="EMBL" id="SDN09032.1"/>
    </source>
</evidence>
<dbReference type="Proteomes" id="UP000199309">
    <property type="component" value="Unassembled WGS sequence"/>
</dbReference>